<dbReference type="EMBL" id="PVBR01000017">
    <property type="protein sequence ID" value="PRD41753.1"/>
    <property type="molecule type" value="Genomic_DNA"/>
</dbReference>
<comment type="caution">
    <text evidence="1">The sequence shown here is derived from an EMBL/GenBank/DDBJ whole genome shotgun (WGS) entry which is preliminary data.</text>
</comment>
<dbReference type="RefSeq" id="WP_105743711.1">
    <property type="nucleotide sequence ID" value="NZ_PVBR01000017.1"/>
</dbReference>
<name>A0A2S9IMJ4_9HYPH</name>
<gene>
    <name evidence="1" type="ORF">C5748_20040</name>
</gene>
<proteinExistence type="predicted"/>
<keyword evidence="2" id="KW-1185">Reference proteome</keyword>
<evidence type="ECO:0000313" key="1">
    <source>
        <dbReference type="EMBL" id="PRD41753.1"/>
    </source>
</evidence>
<dbReference type="AlphaFoldDB" id="A0A2S9IMJ4"/>
<dbReference type="Proteomes" id="UP000239434">
    <property type="component" value="Unassembled WGS sequence"/>
</dbReference>
<accession>A0A2S9IMJ4</accession>
<sequence>MSDFPADMDPDRMAACFRTVGSSGLPAALMKEPRFTARLANLFRCHYDLHETAEREGEEEDRAIAALSRQELEGLAARAGIVLHARDFLREIRGPVLASLGERFGADALEDARRHADLACERPKAVDLDGLEVAVRLDGQACLAGWIAALPAPLARRVRLKWPNDAAVPVTDDAVVIERGPAILRRLASDESPRP</sequence>
<protein>
    <submittedName>
        <fullName evidence="1">Uncharacterized protein</fullName>
    </submittedName>
</protein>
<reference evidence="1 2" key="1">
    <citation type="submission" date="2018-02" db="EMBL/GenBank/DDBJ databases">
        <title>The draft genome of Phyllobacterium sp. 1N-3.</title>
        <authorList>
            <person name="Liu L."/>
            <person name="Li L."/>
            <person name="Zhang X."/>
            <person name="Wang T."/>
            <person name="Liang L."/>
        </authorList>
    </citation>
    <scope>NUCLEOTIDE SEQUENCE [LARGE SCALE GENOMIC DNA]</scope>
    <source>
        <strain evidence="1 2">1N-3</strain>
    </source>
</reference>
<organism evidence="1 2">
    <name type="scientific">Phyllobacterium phragmitis</name>
    <dbReference type="NCBI Taxonomy" id="2670329"/>
    <lineage>
        <taxon>Bacteria</taxon>
        <taxon>Pseudomonadati</taxon>
        <taxon>Pseudomonadota</taxon>
        <taxon>Alphaproteobacteria</taxon>
        <taxon>Hyphomicrobiales</taxon>
        <taxon>Phyllobacteriaceae</taxon>
        <taxon>Phyllobacterium</taxon>
    </lineage>
</organism>
<evidence type="ECO:0000313" key="2">
    <source>
        <dbReference type="Proteomes" id="UP000239434"/>
    </source>
</evidence>